<comment type="caution">
    <text evidence="2">The sequence shown here is derived from an EMBL/GenBank/DDBJ whole genome shotgun (WGS) entry which is preliminary data.</text>
</comment>
<proteinExistence type="predicted"/>
<keyword evidence="3" id="KW-1185">Reference proteome</keyword>
<dbReference type="GO" id="GO:0003676">
    <property type="term" value="F:nucleic acid binding"/>
    <property type="evidence" value="ECO:0007669"/>
    <property type="project" value="InterPro"/>
</dbReference>
<name>A0A328VNT6_9CHLR</name>
<gene>
    <name evidence="2" type="ORF">A4R35_00010</name>
</gene>
<accession>A0A328VNT6</accession>
<feature type="domain" description="ATP-dependent helicase C-terminal" evidence="1">
    <location>
        <begin position="19"/>
        <end position="147"/>
    </location>
</feature>
<dbReference type="GO" id="GO:0005524">
    <property type="term" value="F:ATP binding"/>
    <property type="evidence" value="ECO:0007669"/>
    <property type="project" value="InterPro"/>
</dbReference>
<dbReference type="InterPro" id="IPR006555">
    <property type="entry name" value="ATP-dep_Helicase_C"/>
</dbReference>
<protein>
    <recommendedName>
        <fullName evidence="1">ATP-dependent helicase C-terminal domain-containing protein</fullName>
    </recommendedName>
</protein>
<dbReference type="Gene3D" id="3.40.50.300">
    <property type="entry name" value="P-loop containing nucleotide triphosphate hydrolases"/>
    <property type="match status" value="1"/>
</dbReference>
<dbReference type="GO" id="GO:0004386">
    <property type="term" value="F:helicase activity"/>
    <property type="evidence" value="ECO:0007669"/>
    <property type="project" value="InterPro"/>
</dbReference>
<dbReference type="GO" id="GO:0016818">
    <property type="term" value="F:hydrolase activity, acting on acid anhydrides, in phosphorus-containing anhydrides"/>
    <property type="evidence" value="ECO:0007669"/>
    <property type="project" value="InterPro"/>
</dbReference>
<dbReference type="OrthoDB" id="9803913at2"/>
<organism evidence="2 3">
    <name type="scientific">Thermogemmatispora tikiterensis</name>
    <dbReference type="NCBI Taxonomy" id="1825093"/>
    <lineage>
        <taxon>Bacteria</taxon>
        <taxon>Bacillati</taxon>
        <taxon>Chloroflexota</taxon>
        <taxon>Ktedonobacteria</taxon>
        <taxon>Thermogemmatisporales</taxon>
        <taxon>Thermogemmatisporaceae</taxon>
        <taxon>Thermogemmatispora</taxon>
    </lineage>
</organism>
<reference evidence="2 3" key="1">
    <citation type="submission" date="2016-08" db="EMBL/GenBank/DDBJ databases">
        <title>Analysis of Carbohydrate Active Enzymes in Thermogemmatispora T81 Reveals Carbohydrate Degradation Ability.</title>
        <authorList>
            <person name="Tomazini A."/>
            <person name="Lal S."/>
            <person name="Stott M."/>
            <person name="Henrissat B."/>
            <person name="Polikarpov I."/>
            <person name="Sparling R."/>
            <person name="Levin D.B."/>
        </authorList>
    </citation>
    <scope>NUCLEOTIDE SEQUENCE [LARGE SCALE GENOMIC DNA]</scope>
    <source>
        <strain evidence="2 3">T81</strain>
    </source>
</reference>
<dbReference type="InterPro" id="IPR027417">
    <property type="entry name" value="P-loop_NTPase"/>
</dbReference>
<dbReference type="Pfam" id="PF13307">
    <property type="entry name" value="Helicase_C_2"/>
    <property type="match status" value="1"/>
</dbReference>
<dbReference type="RefSeq" id="WP_112425335.1">
    <property type="nucleotide sequence ID" value="NZ_MCIF01000001.1"/>
</dbReference>
<dbReference type="Proteomes" id="UP000248706">
    <property type="component" value="Unassembled WGS sequence"/>
</dbReference>
<sequence length="210" mass="24239">MQRLVLASRARAFLLFHSRRMLDEVYSRLALTLPFPLLRQGDHPHRELLRRFRTEPAVLLGLKSFWEGVDIAGDALSLVVIDRLSFAMPDDPLHEARVTAMRARGEDWFGDFVLPQVVLQLRQGIERLLRTSQDRRVIAILDTRVLIRGYGRRIVDALPPARRTAQFEEVVRFFAPQEEILVPPAVPCFPGEDRLWLSRPSRGSSLPHRY</sequence>
<evidence type="ECO:0000313" key="3">
    <source>
        <dbReference type="Proteomes" id="UP000248706"/>
    </source>
</evidence>
<dbReference type="AlphaFoldDB" id="A0A328VNT6"/>
<dbReference type="SMART" id="SM00491">
    <property type="entry name" value="HELICc2"/>
    <property type="match status" value="1"/>
</dbReference>
<dbReference type="GO" id="GO:0006139">
    <property type="term" value="P:nucleobase-containing compound metabolic process"/>
    <property type="evidence" value="ECO:0007669"/>
    <property type="project" value="InterPro"/>
</dbReference>
<evidence type="ECO:0000313" key="2">
    <source>
        <dbReference type="EMBL" id="RAQ98552.1"/>
    </source>
</evidence>
<evidence type="ECO:0000259" key="1">
    <source>
        <dbReference type="SMART" id="SM00491"/>
    </source>
</evidence>
<dbReference type="EMBL" id="MCIF01000001">
    <property type="protein sequence ID" value="RAQ98552.1"/>
    <property type="molecule type" value="Genomic_DNA"/>
</dbReference>